<keyword evidence="2" id="KW-1185">Reference proteome</keyword>
<organism evidence="1 2">
    <name type="scientific">Caligus rogercresseyi</name>
    <name type="common">Sea louse</name>
    <dbReference type="NCBI Taxonomy" id="217165"/>
    <lineage>
        <taxon>Eukaryota</taxon>
        <taxon>Metazoa</taxon>
        <taxon>Ecdysozoa</taxon>
        <taxon>Arthropoda</taxon>
        <taxon>Crustacea</taxon>
        <taxon>Multicrustacea</taxon>
        <taxon>Hexanauplia</taxon>
        <taxon>Copepoda</taxon>
        <taxon>Siphonostomatoida</taxon>
        <taxon>Caligidae</taxon>
        <taxon>Caligus</taxon>
    </lineage>
</organism>
<protein>
    <submittedName>
        <fullName evidence="1">Uncharacterized protein</fullName>
    </submittedName>
</protein>
<sequence length="100" mass="10978">MSTIIGRKSCLKFCLKVPAPRNVIADAFNAGLSISEAFDSLKTIYGTSQACAESFRRSSKTSGMVEIGWTRESRIVSPGSKELRKTSMKSMALFLMMTTE</sequence>
<name>A0A7T8KKH8_CALRO</name>
<dbReference type="Proteomes" id="UP000595437">
    <property type="component" value="Chromosome 2"/>
</dbReference>
<dbReference type="EMBL" id="CP045891">
    <property type="protein sequence ID" value="QQP57630.1"/>
    <property type="molecule type" value="Genomic_DNA"/>
</dbReference>
<accession>A0A7T8KKH8</accession>
<gene>
    <name evidence="1" type="ORF">FKW44_002680</name>
</gene>
<evidence type="ECO:0000313" key="1">
    <source>
        <dbReference type="EMBL" id="QQP57630.1"/>
    </source>
</evidence>
<evidence type="ECO:0000313" key="2">
    <source>
        <dbReference type="Proteomes" id="UP000595437"/>
    </source>
</evidence>
<dbReference type="AlphaFoldDB" id="A0A7T8KKH8"/>
<proteinExistence type="predicted"/>
<reference evidence="2" key="1">
    <citation type="submission" date="2021-01" db="EMBL/GenBank/DDBJ databases">
        <title>Caligus Genome Assembly.</title>
        <authorList>
            <person name="Gallardo-Escarate C."/>
        </authorList>
    </citation>
    <scope>NUCLEOTIDE SEQUENCE [LARGE SCALE GENOMIC DNA]</scope>
</reference>